<evidence type="ECO:0000313" key="1">
    <source>
        <dbReference type="EMBL" id="JAI08070.1"/>
    </source>
</evidence>
<dbReference type="AlphaFoldDB" id="A0A0E9XZJ2"/>
<dbReference type="EMBL" id="GBXM01000508">
    <property type="protein sequence ID" value="JAI08070.1"/>
    <property type="molecule type" value="Transcribed_RNA"/>
</dbReference>
<protein>
    <submittedName>
        <fullName evidence="1">Uncharacterized protein</fullName>
    </submittedName>
</protein>
<reference evidence="1" key="2">
    <citation type="journal article" date="2015" name="Fish Shellfish Immunol.">
        <title>Early steps in the European eel (Anguilla anguilla)-Vibrio vulnificus interaction in the gills: Role of the RtxA13 toxin.</title>
        <authorList>
            <person name="Callol A."/>
            <person name="Pajuelo D."/>
            <person name="Ebbesson L."/>
            <person name="Teles M."/>
            <person name="MacKenzie S."/>
            <person name="Amaro C."/>
        </authorList>
    </citation>
    <scope>NUCLEOTIDE SEQUENCE</scope>
</reference>
<accession>A0A0E9XZJ2</accession>
<reference evidence="1" key="1">
    <citation type="submission" date="2014-11" db="EMBL/GenBank/DDBJ databases">
        <authorList>
            <person name="Amaro Gonzalez C."/>
        </authorList>
    </citation>
    <scope>NUCLEOTIDE SEQUENCE</scope>
</reference>
<name>A0A0E9XZJ2_ANGAN</name>
<proteinExistence type="predicted"/>
<organism evidence="1">
    <name type="scientific">Anguilla anguilla</name>
    <name type="common">European freshwater eel</name>
    <name type="synonym">Muraena anguilla</name>
    <dbReference type="NCBI Taxonomy" id="7936"/>
    <lineage>
        <taxon>Eukaryota</taxon>
        <taxon>Metazoa</taxon>
        <taxon>Chordata</taxon>
        <taxon>Craniata</taxon>
        <taxon>Vertebrata</taxon>
        <taxon>Euteleostomi</taxon>
        <taxon>Actinopterygii</taxon>
        <taxon>Neopterygii</taxon>
        <taxon>Teleostei</taxon>
        <taxon>Anguilliformes</taxon>
        <taxon>Anguillidae</taxon>
        <taxon>Anguilla</taxon>
    </lineage>
</organism>
<sequence>MGFGEITVVTPFSCYRDS</sequence>